<evidence type="ECO:0000313" key="2">
    <source>
        <dbReference type="EMBL" id="MFC5360254.1"/>
    </source>
</evidence>
<protein>
    <submittedName>
        <fullName evidence="2">Uncharacterized protein</fullName>
    </submittedName>
</protein>
<dbReference type="Proteomes" id="UP001596166">
    <property type="component" value="Unassembled WGS sequence"/>
</dbReference>
<evidence type="ECO:0000256" key="1">
    <source>
        <dbReference type="SAM" id="MobiDB-lite"/>
    </source>
</evidence>
<sequence>MKRSTMPFVLGVSPLMYSPRSGLVAFDVDRFGIPDDLSRGGLFYGTIVHEIGHALGLTHPFDSGDPAPAAGDPRAAWEQWHRGWTMMAYTAPGPDLLASGETVEPIGPMLADVAVLQAYYGANRSTRTGDDVYAVDGRYPLAALWDAAGRDTIDASLASVTLAGEAGSGALLRRPGDPLPLAGWFSGWSGVHLDLRPGAISPHLAVSYTMVPPSRTPSGPAATISSSAPTPER</sequence>
<evidence type="ECO:0000313" key="3">
    <source>
        <dbReference type="Proteomes" id="UP001596166"/>
    </source>
</evidence>
<dbReference type="SUPFAM" id="SSF55486">
    <property type="entry name" value="Metalloproteases ('zincins'), catalytic domain"/>
    <property type="match status" value="1"/>
</dbReference>
<dbReference type="Gene3D" id="3.40.390.10">
    <property type="entry name" value="Collagenase (Catalytic Domain)"/>
    <property type="match status" value="1"/>
</dbReference>
<proteinExistence type="predicted"/>
<dbReference type="InterPro" id="IPR024079">
    <property type="entry name" value="MetalloPept_cat_dom_sf"/>
</dbReference>
<feature type="compositionally biased region" description="Polar residues" evidence="1">
    <location>
        <begin position="223"/>
        <end position="233"/>
    </location>
</feature>
<reference evidence="3" key="1">
    <citation type="journal article" date="2019" name="Int. J. Syst. Evol. Microbiol.">
        <title>The Global Catalogue of Microorganisms (GCM) 10K type strain sequencing project: providing services to taxonomists for standard genome sequencing and annotation.</title>
        <authorList>
            <consortium name="The Broad Institute Genomics Platform"/>
            <consortium name="The Broad Institute Genome Sequencing Center for Infectious Disease"/>
            <person name="Wu L."/>
            <person name="Ma J."/>
        </authorList>
    </citation>
    <scope>NUCLEOTIDE SEQUENCE [LARGE SCALE GENOMIC DNA]</scope>
    <source>
        <strain evidence="3">CCUG 58760</strain>
    </source>
</reference>
<gene>
    <name evidence="2" type="ORF">ACFPMG_35215</name>
</gene>
<dbReference type="EMBL" id="JBHSLC010000122">
    <property type="protein sequence ID" value="MFC5360254.1"/>
    <property type="molecule type" value="Genomic_DNA"/>
</dbReference>
<accession>A0ABW0GGR8</accession>
<feature type="region of interest" description="Disordered" evidence="1">
    <location>
        <begin position="211"/>
        <end position="233"/>
    </location>
</feature>
<comment type="caution">
    <text evidence="2">The sequence shown here is derived from an EMBL/GenBank/DDBJ whole genome shotgun (WGS) entry which is preliminary data.</text>
</comment>
<keyword evidence="3" id="KW-1185">Reference proteome</keyword>
<name>A0ABW0GGR8_9PROT</name>
<organism evidence="2 3">
    <name type="scientific">Azospirillum himalayense</name>
    <dbReference type="NCBI Taxonomy" id="654847"/>
    <lineage>
        <taxon>Bacteria</taxon>
        <taxon>Pseudomonadati</taxon>
        <taxon>Pseudomonadota</taxon>
        <taxon>Alphaproteobacteria</taxon>
        <taxon>Rhodospirillales</taxon>
        <taxon>Azospirillaceae</taxon>
        <taxon>Azospirillum</taxon>
    </lineage>
</organism>